<dbReference type="EMBL" id="GGEC01030859">
    <property type="protein sequence ID" value="MBX11343.1"/>
    <property type="molecule type" value="Transcribed_RNA"/>
</dbReference>
<organism evidence="1">
    <name type="scientific">Rhizophora mucronata</name>
    <name type="common">Asiatic mangrove</name>
    <dbReference type="NCBI Taxonomy" id="61149"/>
    <lineage>
        <taxon>Eukaryota</taxon>
        <taxon>Viridiplantae</taxon>
        <taxon>Streptophyta</taxon>
        <taxon>Embryophyta</taxon>
        <taxon>Tracheophyta</taxon>
        <taxon>Spermatophyta</taxon>
        <taxon>Magnoliopsida</taxon>
        <taxon>eudicotyledons</taxon>
        <taxon>Gunneridae</taxon>
        <taxon>Pentapetalae</taxon>
        <taxon>rosids</taxon>
        <taxon>fabids</taxon>
        <taxon>Malpighiales</taxon>
        <taxon>Rhizophoraceae</taxon>
        <taxon>Rhizophora</taxon>
    </lineage>
</organism>
<sequence length="86" mass="9943">MKRKPVGQTIDDDLIHNVRYDSLHEIPTRHCPFLTSCSFISFSCALPLFKNSIETETKQTEITGQFRKTLEPDKSKIPIKSTLKEY</sequence>
<reference evidence="1" key="1">
    <citation type="submission" date="2018-02" db="EMBL/GenBank/DDBJ databases">
        <title>Rhizophora mucronata_Transcriptome.</title>
        <authorList>
            <person name="Meera S.P."/>
            <person name="Sreeshan A."/>
            <person name="Augustine A."/>
        </authorList>
    </citation>
    <scope>NUCLEOTIDE SEQUENCE</scope>
    <source>
        <tissue evidence="1">Leaf</tissue>
    </source>
</reference>
<accession>A0A2P2L045</accession>
<evidence type="ECO:0000313" key="1">
    <source>
        <dbReference type="EMBL" id="MBX11343.1"/>
    </source>
</evidence>
<protein>
    <submittedName>
        <fullName evidence="1">Uncharacterized protein</fullName>
    </submittedName>
</protein>
<name>A0A2P2L045_RHIMU</name>
<dbReference type="AlphaFoldDB" id="A0A2P2L045"/>
<proteinExistence type="predicted"/>